<accession>A0A2K3KSR8</accession>
<comment type="caution">
    <text evidence="2">The sequence shown here is derived from an EMBL/GenBank/DDBJ whole genome shotgun (WGS) entry which is preliminary data.</text>
</comment>
<evidence type="ECO:0000256" key="1">
    <source>
        <dbReference type="SAM" id="MobiDB-lite"/>
    </source>
</evidence>
<feature type="compositionally biased region" description="Polar residues" evidence="1">
    <location>
        <begin position="1"/>
        <end position="10"/>
    </location>
</feature>
<feature type="region of interest" description="Disordered" evidence="1">
    <location>
        <begin position="1"/>
        <end position="21"/>
    </location>
</feature>
<dbReference type="Proteomes" id="UP000236291">
    <property type="component" value="Unassembled WGS sequence"/>
</dbReference>
<dbReference type="EMBL" id="ASHM01108344">
    <property type="protein sequence ID" value="PNX69315.1"/>
    <property type="molecule type" value="Genomic_DNA"/>
</dbReference>
<proteinExistence type="predicted"/>
<evidence type="ECO:0000313" key="2">
    <source>
        <dbReference type="EMBL" id="PNX69315.1"/>
    </source>
</evidence>
<name>A0A2K3KSR8_TRIPR</name>
<gene>
    <name evidence="2" type="ORF">L195_g056653</name>
</gene>
<organism evidence="2 3">
    <name type="scientific">Trifolium pratense</name>
    <name type="common">Red clover</name>
    <dbReference type="NCBI Taxonomy" id="57577"/>
    <lineage>
        <taxon>Eukaryota</taxon>
        <taxon>Viridiplantae</taxon>
        <taxon>Streptophyta</taxon>
        <taxon>Embryophyta</taxon>
        <taxon>Tracheophyta</taxon>
        <taxon>Spermatophyta</taxon>
        <taxon>Magnoliopsida</taxon>
        <taxon>eudicotyledons</taxon>
        <taxon>Gunneridae</taxon>
        <taxon>Pentapetalae</taxon>
        <taxon>rosids</taxon>
        <taxon>fabids</taxon>
        <taxon>Fabales</taxon>
        <taxon>Fabaceae</taxon>
        <taxon>Papilionoideae</taxon>
        <taxon>50 kb inversion clade</taxon>
        <taxon>NPAAA clade</taxon>
        <taxon>Hologalegina</taxon>
        <taxon>IRL clade</taxon>
        <taxon>Trifolieae</taxon>
        <taxon>Trifolium</taxon>
    </lineage>
</organism>
<dbReference type="AlphaFoldDB" id="A0A2K3KSR8"/>
<protein>
    <submittedName>
        <fullName evidence="2">Uncharacterized protein</fullName>
    </submittedName>
</protein>
<sequence length="62" mass="6924">MARSSEPQRTTSKKVRSTKLSELQRTKSVSFGLVASLSELQRSKSVSFGLVARCSEHQRRNA</sequence>
<evidence type="ECO:0000313" key="3">
    <source>
        <dbReference type="Proteomes" id="UP000236291"/>
    </source>
</evidence>
<reference evidence="2 3" key="2">
    <citation type="journal article" date="2017" name="Front. Plant Sci.">
        <title>Gene Classification and Mining of Molecular Markers Useful in Red Clover (Trifolium pratense) Breeding.</title>
        <authorList>
            <person name="Istvanek J."/>
            <person name="Dluhosova J."/>
            <person name="Dluhos P."/>
            <person name="Patkova L."/>
            <person name="Nedelnik J."/>
            <person name="Repkova J."/>
        </authorList>
    </citation>
    <scope>NUCLEOTIDE SEQUENCE [LARGE SCALE GENOMIC DNA]</scope>
    <source>
        <strain evidence="3">cv. Tatra</strain>
        <tissue evidence="2">Young leaves</tissue>
    </source>
</reference>
<feature type="non-terminal residue" evidence="2">
    <location>
        <position position="62"/>
    </location>
</feature>
<reference evidence="2 3" key="1">
    <citation type="journal article" date="2014" name="Am. J. Bot.">
        <title>Genome assembly and annotation for red clover (Trifolium pratense; Fabaceae).</title>
        <authorList>
            <person name="Istvanek J."/>
            <person name="Jaros M."/>
            <person name="Krenek A."/>
            <person name="Repkova J."/>
        </authorList>
    </citation>
    <scope>NUCLEOTIDE SEQUENCE [LARGE SCALE GENOMIC DNA]</scope>
    <source>
        <strain evidence="3">cv. Tatra</strain>
        <tissue evidence="2">Young leaves</tissue>
    </source>
</reference>